<dbReference type="Proteomes" id="UP000019471">
    <property type="component" value="Unassembled WGS sequence"/>
</dbReference>
<evidence type="ECO:0000256" key="1">
    <source>
        <dbReference type="SAM" id="MobiDB-lite"/>
    </source>
</evidence>
<evidence type="ECO:0000313" key="2">
    <source>
        <dbReference type="EMBL" id="EXJ61365.1"/>
    </source>
</evidence>
<dbReference type="HOGENOM" id="CLU_058677_1_0_1"/>
<reference evidence="2 3" key="1">
    <citation type="submission" date="2013-03" db="EMBL/GenBank/DDBJ databases">
        <title>The Genome Sequence of Cladophialophora psammophila CBS 110553.</title>
        <authorList>
            <consortium name="The Broad Institute Genomics Platform"/>
            <person name="Cuomo C."/>
            <person name="de Hoog S."/>
            <person name="Gorbushina A."/>
            <person name="Walker B."/>
            <person name="Young S.K."/>
            <person name="Zeng Q."/>
            <person name="Gargeya S."/>
            <person name="Fitzgerald M."/>
            <person name="Haas B."/>
            <person name="Abouelleil A."/>
            <person name="Allen A.W."/>
            <person name="Alvarado L."/>
            <person name="Arachchi H.M."/>
            <person name="Berlin A.M."/>
            <person name="Chapman S.B."/>
            <person name="Gainer-Dewar J."/>
            <person name="Goldberg J."/>
            <person name="Griggs A."/>
            <person name="Gujja S."/>
            <person name="Hansen M."/>
            <person name="Howarth C."/>
            <person name="Imamovic A."/>
            <person name="Ireland A."/>
            <person name="Larimer J."/>
            <person name="McCowan C."/>
            <person name="Murphy C."/>
            <person name="Pearson M."/>
            <person name="Poon T.W."/>
            <person name="Priest M."/>
            <person name="Roberts A."/>
            <person name="Saif S."/>
            <person name="Shea T."/>
            <person name="Sisk P."/>
            <person name="Sykes S."/>
            <person name="Wortman J."/>
            <person name="Nusbaum C."/>
            <person name="Birren B."/>
        </authorList>
    </citation>
    <scope>NUCLEOTIDE SEQUENCE [LARGE SCALE GENOMIC DNA]</scope>
    <source>
        <strain evidence="2 3">CBS 110553</strain>
    </source>
</reference>
<accession>W9W8R1</accession>
<feature type="region of interest" description="Disordered" evidence="1">
    <location>
        <begin position="1"/>
        <end position="38"/>
    </location>
</feature>
<feature type="region of interest" description="Disordered" evidence="1">
    <location>
        <begin position="51"/>
        <end position="70"/>
    </location>
</feature>
<dbReference type="GeneID" id="19196609"/>
<feature type="compositionally biased region" description="Low complexity" evidence="1">
    <location>
        <begin position="171"/>
        <end position="181"/>
    </location>
</feature>
<keyword evidence="3" id="KW-1185">Reference proteome</keyword>
<dbReference type="RefSeq" id="XP_007750682.1">
    <property type="nucleotide sequence ID" value="XM_007752492.1"/>
</dbReference>
<evidence type="ECO:0000313" key="3">
    <source>
        <dbReference type="Proteomes" id="UP000019471"/>
    </source>
</evidence>
<dbReference type="EMBL" id="AMGX01000029">
    <property type="protein sequence ID" value="EXJ61365.1"/>
    <property type="molecule type" value="Genomic_DNA"/>
</dbReference>
<feature type="compositionally biased region" description="Polar residues" evidence="1">
    <location>
        <begin position="115"/>
        <end position="126"/>
    </location>
</feature>
<comment type="caution">
    <text evidence="2">The sequence shown here is derived from an EMBL/GenBank/DDBJ whole genome shotgun (WGS) entry which is preliminary data.</text>
</comment>
<sequence length="181" mass="19281">MSSSPDFKNSFGDEPAVLEEDDPSRATIHPPSSPSFARRVSFGAQALRDVRLGGSPGAAGGGRRPSSSLFTLNENFENAIPSRRATSGTAKTAGKSRGLSLSYRPNPKIAKRSHLSPNLTDVQQEKASIGPKPYVIDRNVPHPSPRAIPLAKGRLVLAPQASPIPNRQKKSQSPSSRRLPG</sequence>
<dbReference type="AlphaFoldDB" id="W9W8R1"/>
<protein>
    <submittedName>
        <fullName evidence="2">Uncharacterized protein</fullName>
    </submittedName>
</protein>
<gene>
    <name evidence="2" type="ORF">A1O5_11923</name>
</gene>
<feature type="compositionally biased region" description="Gly residues" evidence="1">
    <location>
        <begin position="54"/>
        <end position="63"/>
    </location>
</feature>
<feature type="region of interest" description="Disordered" evidence="1">
    <location>
        <begin position="80"/>
        <end position="181"/>
    </location>
</feature>
<name>W9W8R1_9EURO</name>
<dbReference type="OrthoDB" id="5384020at2759"/>
<proteinExistence type="predicted"/>
<organism evidence="2 3">
    <name type="scientific">Cladophialophora psammophila CBS 110553</name>
    <dbReference type="NCBI Taxonomy" id="1182543"/>
    <lineage>
        <taxon>Eukaryota</taxon>
        <taxon>Fungi</taxon>
        <taxon>Dikarya</taxon>
        <taxon>Ascomycota</taxon>
        <taxon>Pezizomycotina</taxon>
        <taxon>Eurotiomycetes</taxon>
        <taxon>Chaetothyriomycetidae</taxon>
        <taxon>Chaetothyriales</taxon>
        <taxon>Herpotrichiellaceae</taxon>
        <taxon>Cladophialophora</taxon>
    </lineage>
</organism>